<feature type="compositionally biased region" description="Basic and acidic residues" evidence="1">
    <location>
        <begin position="53"/>
        <end position="67"/>
    </location>
</feature>
<evidence type="ECO:0000313" key="2">
    <source>
        <dbReference type="EMBL" id="CAK9027249.1"/>
    </source>
</evidence>
<protein>
    <submittedName>
        <fullName evidence="2">Uncharacterized protein</fullName>
    </submittedName>
</protein>
<organism evidence="2 3">
    <name type="scientific">Durusdinium trenchii</name>
    <dbReference type="NCBI Taxonomy" id="1381693"/>
    <lineage>
        <taxon>Eukaryota</taxon>
        <taxon>Sar</taxon>
        <taxon>Alveolata</taxon>
        <taxon>Dinophyceae</taxon>
        <taxon>Suessiales</taxon>
        <taxon>Symbiodiniaceae</taxon>
        <taxon>Durusdinium</taxon>
    </lineage>
</organism>
<reference evidence="2 3" key="1">
    <citation type="submission" date="2024-02" db="EMBL/GenBank/DDBJ databases">
        <authorList>
            <person name="Chen Y."/>
            <person name="Shah S."/>
            <person name="Dougan E. K."/>
            <person name="Thang M."/>
            <person name="Chan C."/>
        </authorList>
    </citation>
    <scope>NUCLEOTIDE SEQUENCE [LARGE SCALE GENOMIC DNA]</scope>
</reference>
<sequence>MSARIHECITNAKTALRPRQCEKGRSNGHLARSFAPSCFDYALLQELKAQKAQPDRRSSPKRQKMDDDALQTQRSDWWYCKSSKSPTSRSWEFVLRQLCLCALGWNLDCPECKYHEAPPGTTKQTAPVRVIRCPGIALDGAVCEAKPGFGDCSLCRAHVEYWETLPSSPVTLPPSQVAEIYQVDRVLYDYGITLVPPEDLQRYVNDLRETVCDTAPPDYTLSNGSLNGVVHTLIAPHFGLRFQSVLPCPIPLLCVRFAKPKENLRTGLIQLLVLRFDRYNTVKVIDQQAEQCEEIHILSRLYSDVKVCGSDERNVPRVAIHLDDVDAAGRALLVFHGSGALTDQGLLFKLAAGCGWYRASCEY</sequence>
<feature type="region of interest" description="Disordered" evidence="1">
    <location>
        <begin position="50"/>
        <end position="69"/>
    </location>
</feature>
<dbReference type="EMBL" id="CAXAMN010008958">
    <property type="protein sequence ID" value="CAK9027249.1"/>
    <property type="molecule type" value="Genomic_DNA"/>
</dbReference>
<evidence type="ECO:0000256" key="1">
    <source>
        <dbReference type="SAM" id="MobiDB-lite"/>
    </source>
</evidence>
<gene>
    <name evidence="2" type="ORF">CCMP2556_LOCUS16692</name>
</gene>
<keyword evidence="3" id="KW-1185">Reference proteome</keyword>
<accession>A0ABP0KMQ0</accession>
<name>A0ABP0KMQ0_9DINO</name>
<comment type="caution">
    <text evidence="2">The sequence shown here is derived from an EMBL/GenBank/DDBJ whole genome shotgun (WGS) entry which is preliminary data.</text>
</comment>
<evidence type="ECO:0000313" key="3">
    <source>
        <dbReference type="Proteomes" id="UP001642484"/>
    </source>
</evidence>
<dbReference type="Proteomes" id="UP001642484">
    <property type="component" value="Unassembled WGS sequence"/>
</dbReference>
<proteinExistence type="predicted"/>